<protein>
    <recommendedName>
        <fullName evidence="4">F-box domain-containing protein</fullName>
    </recommendedName>
</protein>
<dbReference type="SUPFAM" id="SSF52047">
    <property type="entry name" value="RNI-like"/>
    <property type="match status" value="1"/>
</dbReference>
<evidence type="ECO:0000313" key="2">
    <source>
        <dbReference type="EMBL" id="KAF4621093.1"/>
    </source>
</evidence>
<feature type="coiled-coil region" evidence="1">
    <location>
        <begin position="38"/>
        <end position="65"/>
    </location>
</feature>
<sequence>MSLFFSLKKLEIFGQSQALASPVSDLFKMNATPTEEELASVLEALKKAKEKKAALEHRITLSNSENPTSFTSIRRAKRAQRELQAIDDFISTHEARIAPSGMTRLPPELLSIIFKLAVPQKASEDGELTLSQATLAIRTAVALSHVCGMWRDLAVSTPQLWQTTPVVRLSQSRWMRGGCLQLLKGVLLRGKDLPLIVLIDAHDYDILPEPPARKHPAIKILVEHSERWQSLIVAMSEPLLVMPQLAPIKGRISSLHTLHISVTTRYKTILPTTPEYNAFEVAPRLRVLSLYNVAFNLTLPPSLSLRDLAIKQPEATIAILRNLPLLSLNSSTIVYLDLQFVMGSANFPLPFILFPNLKSMKVNFRDSFSGRFMIRVTGGSFLQELELRTAMEEDLSVSARAFILRSKPEKLVSFTLVQAVVPRELFPLLIGNRHLVHLDVSLPDTTCLAALWARTSDGYGSFVPNLSNCIFRTIEVIPTDTIRLLQTLAALRHESSTQAGGPQDSSIIRQGLRNLSIHHPHSDRTLQHATCCALNGWKAPLNLSPEVEEATARLKEKATRTGSSGIFKRNVKKFTKAESREMESDLRCIYEYDGLTTVSHLMRRVQHNGSLNHPTYLTFRVMSPFFRLKKLEIFGGSHASPVPHLFKTNVPPTEEELASVMQALEKAKEKKDTLERYISLSNSKKPTFLSIHKVKRTQRRLQAIKQFISIHEARIAPCDVMRLPPELLSTIFELAIAQERWKDPCILPSLAFAFAEALPALVFSHVCAAWMGVAVSMPRVWQTLPIVELDKWTTGRLQFLEEVLRRGKDLPLLMVHLYNYASNHGVLEIFQLRHPAIQILVKHSERWHSFTAWISDISTVMPPNWPQ</sequence>
<keyword evidence="3" id="KW-1185">Reference proteome</keyword>
<accession>A0A8H4R289</accession>
<dbReference type="EMBL" id="JAACJL010000015">
    <property type="protein sequence ID" value="KAF4621093.1"/>
    <property type="molecule type" value="Genomic_DNA"/>
</dbReference>
<evidence type="ECO:0000256" key="1">
    <source>
        <dbReference type="SAM" id="Coils"/>
    </source>
</evidence>
<name>A0A8H4R289_9AGAR</name>
<evidence type="ECO:0000313" key="3">
    <source>
        <dbReference type="Proteomes" id="UP000521872"/>
    </source>
</evidence>
<dbReference type="SUPFAM" id="SSF81383">
    <property type="entry name" value="F-box domain"/>
    <property type="match status" value="1"/>
</dbReference>
<reference evidence="2 3" key="1">
    <citation type="submission" date="2019-12" db="EMBL/GenBank/DDBJ databases">
        <authorList>
            <person name="Floudas D."/>
            <person name="Bentzer J."/>
            <person name="Ahren D."/>
            <person name="Johansson T."/>
            <person name="Persson P."/>
            <person name="Tunlid A."/>
        </authorList>
    </citation>
    <scope>NUCLEOTIDE SEQUENCE [LARGE SCALE GENOMIC DNA]</scope>
    <source>
        <strain evidence="2 3">CBS 102.39</strain>
    </source>
</reference>
<organism evidence="2 3">
    <name type="scientific">Agrocybe pediades</name>
    <dbReference type="NCBI Taxonomy" id="84607"/>
    <lineage>
        <taxon>Eukaryota</taxon>
        <taxon>Fungi</taxon>
        <taxon>Dikarya</taxon>
        <taxon>Basidiomycota</taxon>
        <taxon>Agaricomycotina</taxon>
        <taxon>Agaricomycetes</taxon>
        <taxon>Agaricomycetidae</taxon>
        <taxon>Agaricales</taxon>
        <taxon>Agaricineae</taxon>
        <taxon>Strophariaceae</taxon>
        <taxon>Agrocybe</taxon>
    </lineage>
</organism>
<proteinExistence type="predicted"/>
<evidence type="ECO:0008006" key="4">
    <source>
        <dbReference type="Google" id="ProtNLM"/>
    </source>
</evidence>
<keyword evidence="1" id="KW-0175">Coiled coil</keyword>
<dbReference type="Proteomes" id="UP000521872">
    <property type="component" value="Unassembled WGS sequence"/>
</dbReference>
<dbReference type="AlphaFoldDB" id="A0A8H4R289"/>
<dbReference type="Gene3D" id="1.20.1280.50">
    <property type="match status" value="1"/>
</dbReference>
<comment type="caution">
    <text evidence="2">The sequence shown here is derived from an EMBL/GenBank/DDBJ whole genome shotgun (WGS) entry which is preliminary data.</text>
</comment>
<gene>
    <name evidence="2" type="ORF">D9613_001178</name>
</gene>
<dbReference type="InterPro" id="IPR036047">
    <property type="entry name" value="F-box-like_dom_sf"/>
</dbReference>